<evidence type="ECO:0000313" key="2">
    <source>
        <dbReference type="EMBL" id="MDI1232406.1"/>
    </source>
</evidence>
<feature type="transmembrane region" description="Helical" evidence="1">
    <location>
        <begin position="59"/>
        <end position="76"/>
    </location>
</feature>
<evidence type="ECO:0000313" key="3">
    <source>
        <dbReference type="Proteomes" id="UP001160519"/>
    </source>
</evidence>
<keyword evidence="1" id="KW-1133">Transmembrane helix</keyword>
<keyword evidence="3" id="KW-1185">Reference proteome</keyword>
<comment type="caution">
    <text evidence="2">The sequence shown here is derived from an EMBL/GenBank/DDBJ whole genome shotgun (WGS) entry which is preliminary data.</text>
</comment>
<organism evidence="2 3">
    <name type="scientific">Candidatus Methylobacter titanis</name>
    <dbReference type="NCBI Taxonomy" id="3053457"/>
    <lineage>
        <taxon>Bacteria</taxon>
        <taxon>Pseudomonadati</taxon>
        <taxon>Pseudomonadota</taxon>
        <taxon>Gammaproteobacteria</taxon>
        <taxon>Methylococcales</taxon>
        <taxon>Methylococcaceae</taxon>
        <taxon>Methylobacter</taxon>
    </lineage>
</organism>
<keyword evidence="1" id="KW-0812">Transmembrane</keyword>
<dbReference type="Proteomes" id="UP001160519">
    <property type="component" value="Unassembled WGS sequence"/>
</dbReference>
<dbReference type="InterPro" id="IPR007404">
    <property type="entry name" value="YdjM-like"/>
</dbReference>
<dbReference type="AlphaFoldDB" id="A0AA43TLM7"/>
<dbReference type="EMBL" id="JAQSDF010000082">
    <property type="protein sequence ID" value="MDI1232406.1"/>
    <property type="molecule type" value="Genomic_DNA"/>
</dbReference>
<protein>
    <submittedName>
        <fullName evidence="2">Metal-dependent hydrolase</fullName>
    </submittedName>
</protein>
<feature type="transmembrane region" description="Helical" evidence="1">
    <location>
        <begin position="180"/>
        <end position="205"/>
    </location>
</feature>
<name>A0AA43TLM7_9GAMM</name>
<keyword evidence="2" id="KW-0378">Hydrolase</keyword>
<dbReference type="Pfam" id="PF04307">
    <property type="entry name" value="YdjM"/>
    <property type="match status" value="1"/>
</dbReference>
<accession>A0AA43TLM7</accession>
<keyword evidence="1" id="KW-0472">Membrane</keyword>
<feature type="transmembrane region" description="Helical" evidence="1">
    <location>
        <begin position="82"/>
        <end position="100"/>
    </location>
</feature>
<feature type="transmembrane region" description="Helical" evidence="1">
    <location>
        <begin position="112"/>
        <end position="134"/>
    </location>
</feature>
<proteinExistence type="predicted"/>
<sequence length="229" mass="25316">MANFNTHLFVASAGSAGAALIATNVHLITNADIPWLVFLGIVGGLLPDIDASNSRPVRLLFNVLALMGVAAALHTLKDNYAPYLLLLIATGTYLFIRYVMLNLFNSLTVHRGVFHSLLAALFFGLLMTCISYRFLHWDILHAWLNGVFIAFGFIVHLLLDELYSTNLSNLRMKKSFGTALKLFSYNSIAASALMTLCTIMLYSIAPSPMPLVTVWKGAQWNHYLALAMF</sequence>
<dbReference type="GO" id="GO:0016787">
    <property type="term" value="F:hydrolase activity"/>
    <property type="evidence" value="ECO:0007669"/>
    <property type="project" value="UniProtKB-KW"/>
</dbReference>
<evidence type="ECO:0000256" key="1">
    <source>
        <dbReference type="SAM" id="Phobius"/>
    </source>
</evidence>
<reference evidence="2" key="1">
    <citation type="submission" date="2023-01" db="EMBL/GenBank/DDBJ databases">
        <title>Biogeochemical cycle of methane in antarctic sediments.</title>
        <authorList>
            <person name="Roldan D.M."/>
            <person name="Menes R.J."/>
        </authorList>
    </citation>
    <scope>NUCLEOTIDE SEQUENCE [LARGE SCALE GENOMIC DNA]</scope>
    <source>
        <strain evidence="2">K-2018 MAG008</strain>
    </source>
</reference>
<feature type="transmembrane region" description="Helical" evidence="1">
    <location>
        <begin position="28"/>
        <end position="47"/>
    </location>
</feature>
<gene>
    <name evidence="2" type="ORF">PSU93_14805</name>
</gene>
<feature type="transmembrane region" description="Helical" evidence="1">
    <location>
        <begin position="140"/>
        <end position="159"/>
    </location>
</feature>